<gene>
    <name evidence="2" type="ORF">DDE23_13390</name>
</gene>
<reference evidence="2 3" key="1">
    <citation type="journal article" date="2011" name="Syst. Appl. Microbiol.">
        <title>Defluviimonas denitrificans gen. nov., sp. nov., and Pararhodobacter aggregans gen. nov., sp. nov., non-phototrophic Rhodobacteraceae from the biofilter of a marine aquaculture.</title>
        <authorList>
            <person name="Foesel B.U."/>
            <person name="Drake H.L."/>
            <person name="Schramm A."/>
        </authorList>
    </citation>
    <scope>NUCLEOTIDE SEQUENCE [LARGE SCALE GENOMIC DNA]</scope>
    <source>
        <strain evidence="2 3">D1-19</strain>
    </source>
</reference>
<dbReference type="RefSeq" id="WP_107752241.1">
    <property type="nucleotide sequence ID" value="NZ_QBKF01000006.1"/>
</dbReference>
<dbReference type="EMBL" id="QDDR01000006">
    <property type="protein sequence ID" value="PVE47229.1"/>
    <property type="molecule type" value="Genomic_DNA"/>
</dbReference>
<feature type="region of interest" description="Disordered" evidence="1">
    <location>
        <begin position="76"/>
        <end position="106"/>
    </location>
</feature>
<accession>A0A2T7URG5</accession>
<keyword evidence="3" id="KW-1185">Reference proteome</keyword>
<organism evidence="2 3">
    <name type="scientific">Pararhodobacter aggregans</name>
    <dbReference type="NCBI Taxonomy" id="404875"/>
    <lineage>
        <taxon>Bacteria</taxon>
        <taxon>Pseudomonadati</taxon>
        <taxon>Pseudomonadota</taxon>
        <taxon>Alphaproteobacteria</taxon>
        <taxon>Rhodobacterales</taxon>
        <taxon>Paracoccaceae</taxon>
        <taxon>Pararhodobacter</taxon>
    </lineage>
</organism>
<dbReference type="Proteomes" id="UP000244810">
    <property type="component" value="Unassembled WGS sequence"/>
</dbReference>
<protein>
    <recommendedName>
        <fullName evidence="4">Helix-turn-helix domain-containing protein</fullName>
    </recommendedName>
</protein>
<dbReference type="AlphaFoldDB" id="A0A2T7URG5"/>
<evidence type="ECO:0000313" key="2">
    <source>
        <dbReference type="EMBL" id="PVE47229.1"/>
    </source>
</evidence>
<sequence>MADLNATQLASKLGLSTARISQLVSEGKLEGCYVGAGRARRFDQGRVAEVLGKRLDLGQMSGNGRGTRRALMALSDDARSSEDQGAADPAPIRPRVSDGAMDPRDPDRLELATIQIKEEEARRRRRDNARDEGLWVLAEEVERHTSRALQQEIARFELALRDGARALADRMGIDYRTARAVLMETWRDHRGARAKQLAAEAEDASMSDIEHQEQV</sequence>
<evidence type="ECO:0000256" key="1">
    <source>
        <dbReference type="SAM" id="MobiDB-lite"/>
    </source>
</evidence>
<evidence type="ECO:0008006" key="4">
    <source>
        <dbReference type="Google" id="ProtNLM"/>
    </source>
</evidence>
<name>A0A2T7URG5_9RHOB</name>
<evidence type="ECO:0000313" key="3">
    <source>
        <dbReference type="Proteomes" id="UP000244810"/>
    </source>
</evidence>
<dbReference type="OrthoDB" id="7852579at2"/>
<proteinExistence type="predicted"/>
<comment type="caution">
    <text evidence="2">The sequence shown here is derived from an EMBL/GenBank/DDBJ whole genome shotgun (WGS) entry which is preliminary data.</text>
</comment>